<dbReference type="InterPro" id="IPR001320">
    <property type="entry name" value="Iontro_rcpt_C"/>
</dbReference>
<dbReference type="SMART" id="SM00079">
    <property type="entry name" value="PBPe"/>
    <property type="match status" value="1"/>
</dbReference>
<dbReference type="AlphaFoldDB" id="A0A3A1YIP6"/>
<evidence type="ECO:0000259" key="6">
    <source>
        <dbReference type="SMART" id="SM00062"/>
    </source>
</evidence>
<name>A0A3A1YIP6_9GAMM</name>
<evidence type="ECO:0000256" key="5">
    <source>
        <dbReference type="SAM" id="SignalP"/>
    </source>
</evidence>
<dbReference type="SUPFAM" id="SSF53850">
    <property type="entry name" value="Periplasmic binding protein-like II"/>
    <property type="match status" value="1"/>
</dbReference>
<evidence type="ECO:0008006" key="10">
    <source>
        <dbReference type="Google" id="ProtNLM"/>
    </source>
</evidence>
<dbReference type="EMBL" id="NRJG01000097">
    <property type="protein sequence ID" value="RIY37078.1"/>
    <property type="molecule type" value="Genomic_DNA"/>
</dbReference>
<accession>A0A3A1YIP6</accession>
<dbReference type="RefSeq" id="WP_119531777.1">
    <property type="nucleotide sequence ID" value="NZ_JBHSSP010000001.1"/>
</dbReference>
<dbReference type="InterPro" id="IPR018313">
    <property type="entry name" value="SBP_3_CS"/>
</dbReference>
<comment type="caution">
    <text evidence="8">The sequence shown here is derived from an EMBL/GenBank/DDBJ whole genome shotgun (WGS) entry which is preliminary data.</text>
</comment>
<reference evidence="8 9" key="1">
    <citation type="submission" date="2017-08" db="EMBL/GenBank/DDBJ databases">
        <title>Reclassification of Bisgaard taxon 37 and 44.</title>
        <authorList>
            <person name="Christensen H."/>
        </authorList>
    </citation>
    <scope>NUCLEOTIDE SEQUENCE [LARGE SCALE GENOMIC DNA]</scope>
    <source>
        <strain evidence="8 9">111</strain>
    </source>
</reference>
<organism evidence="8 9">
    <name type="scientific">Psittacicella hinzii</name>
    <dbReference type="NCBI Taxonomy" id="2028575"/>
    <lineage>
        <taxon>Bacteria</taxon>
        <taxon>Pseudomonadati</taxon>
        <taxon>Pseudomonadota</taxon>
        <taxon>Gammaproteobacteria</taxon>
        <taxon>Pasteurellales</taxon>
        <taxon>Psittacicellaceae</taxon>
        <taxon>Psittacicella</taxon>
    </lineage>
</organism>
<dbReference type="Pfam" id="PF00497">
    <property type="entry name" value="SBP_bac_3"/>
    <property type="match status" value="1"/>
</dbReference>
<dbReference type="Proteomes" id="UP000265916">
    <property type="component" value="Unassembled WGS sequence"/>
</dbReference>
<dbReference type="PROSITE" id="PS01039">
    <property type="entry name" value="SBP_BACTERIAL_3"/>
    <property type="match status" value="1"/>
</dbReference>
<keyword evidence="9" id="KW-1185">Reference proteome</keyword>
<evidence type="ECO:0000256" key="1">
    <source>
        <dbReference type="ARBA" id="ARBA00004196"/>
    </source>
</evidence>
<evidence type="ECO:0000256" key="4">
    <source>
        <dbReference type="RuleBase" id="RU003744"/>
    </source>
</evidence>
<evidence type="ECO:0000256" key="2">
    <source>
        <dbReference type="ARBA" id="ARBA00010333"/>
    </source>
</evidence>
<dbReference type="GO" id="GO:0015276">
    <property type="term" value="F:ligand-gated monoatomic ion channel activity"/>
    <property type="evidence" value="ECO:0007669"/>
    <property type="project" value="InterPro"/>
</dbReference>
<dbReference type="GO" id="GO:0030313">
    <property type="term" value="C:cell envelope"/>
    <property type="evidence" value="ECO:0007669"/>
    <property type="project" value="UniProtKB-SubCell"/>
</dbReference>
<dbReference type="SMART" id="SM00062">
    <property type="entry name" value="PBPb"/>
    <property type="match status" value="1"/>
</dbReference>
<keyword evidence="3 5" id="KW-0732">Signal</keyword>
<evidence type="ECO:0000259" key="7">
    <source>
        <dbReference type="SMART" id="SM00079"/>
    </source>
</evidence>
<dbReference type="GO" id="GO:0016020">
    <property type="term" value="C:membrane"/>
    <property type="evidence" value="ECO:0007669"/>
    <property type="project" value="InterPro"/>
</dbReference>
<feature type="domain" description="Solute-binding protein family 3/N-terminal" evidence="6">
    <location>
        <begin position="36"/>
        <end position="256"/>
    </location>
</feature>
<comment type="subcellular location">
    <subcellularLocation>
        <location evidence="1">Cell envelope</location>
    </subcellularLocation>
</comment>
<feature type="signal peptide" evidence="5">
    <location>
        <begin position="1"/>
        <end position="29"/>
    </location>
</feature>
<comment type="similarity">
    <text evidence="2 4">Belongs to the bacterial solute-binding protein 3 family.</text>
</comment>
<evidence type="ECO:0000256" key="3">
    <source>
        <dbReference type="ARBA" id="ARBA00022729"/>
    </source>
</evidence>
<proteinExistence type="inferred from homology"/>
<sequence length="256" mass="28132">MTNYSKILTKVVRISSLLTLSLSSIQAHAQLDKSKTYIVGTEATYAPYEYLNAKGELEGFDIDLVNYICKEIGIKCQVVNQSFEGLIPNLNYKKIDLAIAGFHPTKNRIKVVSFSDEYLPKTPNYYVVYKPAGFSSAQELKTVGTQIGTSQAAYLEQKTSYKVVKYDTNDLAYLDLAAKRIDAYLLDATVAKQTLAANSNFALLQPAVNDDIFGLSGPAIAVKKGNKDLLAAINQAIAKAKSSGYIEQLKAKYKID</sequence>
<dbReference type="OrthoDB" id="9768183at2"/>
<feature type="domain" description="Ionotropic glutamate receptor C-terminal" evidence="7">
    <location>
        <begin position="36"/>
        <end position="254"/>
    </location>
</feature>
<dbReference type="InterPro" id="IPR001638">
    <property type="entry name" value="Solute-binding_3/MltF_N"/>
</dbReference>
<dbReference type="PANTHER" id="PTHR35936">
    <property type="entry name" value="MEMBRANE-BOUND LYTIC MUREIN TRANSGLYCOSYLASE F"/>
    <property type="match status" value="1"/>
</dbReference>
<gene>
    <name evidence="8" type="ORF">CKF58_05485</name>
</gene>
<dbReference type="Gene3D" id="3.40.190.10">
    <property type="entry name" value="Periplasmic binding protein-like II"/>
    <property type="match status" value="2"/>
</dbReference>
<protein>
    <recommendedName>
        <fullName evidence="10">Amino acid ABC transporter substrate-binding protein, PAAT family</fullName>
    </recommendedName>
</protein>
<feature type="chain" id="PRO_5017369854" description="Amino acid ABC transporter substrate-binding protein, PAAT family" evidence="5">
    <location>
        <begin position="30"/>
        <end position="256"/>
    </location>
</feature>
<evidence type="ECO:0000313" key="9">
    <source>
        <dbReference type="Proteomes" id="UP000265916"/>
    </source>
</evidence>
<dbReference type="PANTHER" id="PTHR35936:SF17">
    <property type="entry name" value="ARGININE-BINDING EXTRACELLULAR PROTEIN ARTP"/>
    <property type="match status" value="1"/>
</dbReference>
<evidence type="ECO:0000313" key="8">
    <source>
        <dbReference type="EMBL" id="RIY37078.1"/>
    </source>
</evidence>